<feature type="domain" description="SCP" evidence="2">
    <location>
        <begin position="195"/>
        <end position="318"/>
    </location>
</feature>
<dbReference type="CDD" id="cd05379">
    <property type="entry name" value="CAP_bacterial"/>
    <property type="match status" value="1"/>
</dbReference>
<dbReference type="Gene3D" id="3.30.457.10">
    <property type="entry name" value="Copper amine oxidase-like, N-terminal domain"/>
    <property type="match status" value="1"/>
</dbReference>
<dbReference type="Pfam" id="PF00188">
    <property type="entry name" value="CAP"/>
    <property type="match status" value="1"/>
</dbReference>
<dbReference type="Gene3D" id="3.40.33.10">
    <property type="entry name" value="CAP"/>
    <property type="match status" value="1"/>
</dbReference>
<evidence type="ECO:0000313" key="5">
    <source>
        <dbReference type="Proteomes" id="UP001597180"/>
    </source>
</evidence>
<dbReference type="InterPro" id="IPR014044">
    <property type="entry name" value="CAP_dom"/>
</dbReference>
<dbReference type="Pfam" id="PF07833">
    <property type="entry name" value="Cu_amine_oxidN1"/>
    <property type="match status" value="1"/>
</dbReference>
<dbReference type="InterPro" id="IPR012854">
    <property type="entry name" value="Cu_amine_oxidase-like_N"/>
</dbReference>
<comment type="caution">
    <text evidence="4">The sequence shown here is derived from an EMBL/GenBank/DDBJ whole genome shotgun (WGS) entry which is preliminary data.</text>
</comment>
<gene>
    <name evidence="4" type="ORF">ACFQ4B_14785</name>
</gene>
<proteinExistence type="predicted"/>
<protein>
    <submittedName>
        <fullName evidence="4">Stalk domain-containing protein</fullName>
    </submittedName>
</protein>
<keyword evidence="1" id="KW-0732">Signal</keyword>
<dbReference type="RefSeq" id="WP_345589737.1">
    <property type="nucleotide sequence ID" value="NZ_BAABJG010000021.1"/>
</dbReference>
<keyword evidence="5" id="KW-1185">Reference proteome</keyword>
<feature type="chain" id="PRO_5045143359" evidence="1">
    <location>
        <begin position="26"/>
        <end position="465"/>
    </location>
</feature>
<evidence type="ECO:0000256" key="1">
    <source>
        <dbReference type="SAM" id="SignalP"/>
    </source>
</evidence>
<evidence type="ECO:0000259" key="2">
    <source>
        <dbReference type="Pfam" id="PF00188"/>
    </source>
</evidence>
<dbReference type="SUPFAM" id="SSF55383">
    <property type="entry name" value="Copper amine oxidase, domain N"/>
    <property type="match status" value="1"/>
</dbReference>
<reference evidence="5" key="1">
    <citation type="journal article" date="2019" name="Int. J. Syst. Evol. Microbiol.">
        <title>The Global Catalogue of Microorganisms (GCM) 10K type strain sequencing project: providing services to taxonomists for standard genome sequencing and annotation.</title>
        <authorList>
            <consortium name="The Broad Institute Genomics Platform"/>
            <consortium name="The Broad Institute Genome Sequencing Center for Infectious Disease"/>
            <person name="Wu L."/>
            <person name="Ma J."/>
        </authorList>
    </citation>
    <scope>NUCLEOTIDE SEQUENCE [LARGE SCALE GENOMIC DNA]</scope>
    <source>
        <strain evidence="5">CCUG 53270</strain>
    </source>
</reference>
<sequence length="465" mass="51418">MKRWAIGFLLALTAAGPVLSAAAYAEETGIHVTINGAPALFENTPILIDGHAMIPGKELLPSIGASFSWTAGKQTVVGMKNGTRIELDIGSRQARVSGQASEMNVPVQLQDGEPLVPLRFVCNALGMYVHWNEETRTISVENDDPLNGRTKRQIDARIRASAPVFSGAVFEEKPHITAPHKPGKLNTDYVEDGVKAVNLMRYLAGLPDDLVQDSSLNEQAQYGAVLLADYGKLSHTPGKTAGMDEDFYKKGYLSTSTSNIYSIYAAGSAIKPSSLLTRTVASYMSDHDDSNRATVGHRRWILYPPLQKIGFGLAEGRRFHDYRTYYSPMQVFDKSRPVPFEYDIITWPGKGYFPLPYFQGSDPWSVSLNPELFKKPNLGDVTVTLTRLNDQTIWTLDQEDQEGRNGGTYFNVDTTAYGVPYCIIFKPNDGIQYMDGDRFEVQISGLKDRQGNPASVNYQVVMFAS</sequence>
<dbReference type="InterPro" id="IPR035940">
    <property type="entry name" value="CAP_sf"/>
</dbReference>
<evidence type="ECO:0000313" key="4">
    <source>
        <dbReference type="EMBL" id="MFD1221390.1"/>
    </source>
</evidence>
<dbReference type="InterPro" id="IPR036582">
    <property type="entry name" value="Mao_N_sf"/>
</dbReference>
<name>A0ABW3UKZ6_9BACL</name>
<feature type="domain" description="Copper amine oxidase-like N-terminal" evidence="3">
    <location>
        <begin position="33"/>
        <end position="140"/>
    </location>
</feature>
<dbReference type="Proteomes" id="UP001597180">
    <property type="component" value="Unassembled WGS sequence"/>
</dbReference>
<feature type="signal peptide" evidence="1">
    <location>
        <begin position="1"/>
        <end position="25"/>
    </location>
</feature>
<dbReference type="SUPFAM" id="SSF55797">
    <property type="entry name" value="PR-1-like"/>
    <property type="match status" value="1"/>
</dbReference>
<accession>A0ABW3UKZ6</accession>
<dbReference type="EMBL" id="JBHTLU010000015">
    <property type="protein sequence ID" value="MFD1221390.1"/>
    <property type="molecule type" value="Genomic_DNA"/>
</dbReference>
<evidence type="ECO:0000259" key="3">
    <source>
        <dbReference type="Pfam" id="PF07833"/>
    </source>
</evidence>
<organism evidence="4 5">
    <name type="scientific">Paenibacillus vulneris</name>
    <dbReference type="NCBI Taxonomy" id="1133364"/>
    <lineage>
        <taxon>Bacteria</taxon>
        <taxon>Bacillati</taxon>
        <taxon>Bacillota</taxon>
        <taxon>Bacilli</taxon>
        <taxon>Bacillales</taxon>
        <taxon>Paenibacillaceae</taxon>
        <taxon>Paenibacillus</taxon>
    </lineage>
</organism>